<dbReference type="GO" id="GO:0005886">
    <property type="term" value="C:plasma membrane"/>
    <property type="evidence" value="ECO:0007669"/>
    <property type="project" value="UniProtKB-SubCell"/>
</dbReference>
<dbReference type="SUPFAM" id="SSF47384">
    <property type="entry name" value="Homodimeric domain of signal transducing histidine kinase"/>
    <property type="match status" value="1"/>
</dbReference>
<dbReference type="Gene3D" id="1.10.287.130">
    <property type="match status" value="1"/>
</dbReference>
<evidence type="ECO:0000256" key="7">
    <source>
        <dbReference type="SAM" id="Phobius"/>
    </source>
</evidence>
<dbReference type="PROSITE" id="PS50109">
    <property type="entry name" value="HIS_KIN"/>
    <property type="match status" value="1"/>
</dbReference>
<dbReference type="Gene3D" id="3.30.565.10">
    <property type="entry name" value="Histidine kinase-like ATPase, C-terminal domain"/>
    <property type="match status" value="1"/>
</dbReference>
<dbReference type="AlphaFoldDB" id="A0A9W6RFG9"/>
<accession>A0A9W6RFG9</accession>
<keyword evidence="7" id="KW-0472">Membrane</keyword>
<sequence>MREPQEFDGRSLARARWLLTAQLAGAITGVVLVVGALMFVATTGGQQRDAERDLRFYVARSSVESPPPCVWMFAQDGGSLRRTPSAPADLPVRSSLRRVANGGGALVERRRIHGIDYLIRTGRRGGTVVQAAMDLRYQQQERQRLYLALTVAELAGLLAALVTGQVLARRAISPLEEALRRQRRFVADASHELRTPLTRLHTRAQLLARRAPTADIDKDLRTIVSDTRQFGEVIEDLLMSAQLGHATARRELVDLAAIVESVADAESARAQARSIALEVRRDPGGYLVLGVPAALRRVVGALVDNALTHTPPGGHIELTLDRTAKRREVVLTVRDDGVGFDQDQERLIFERFKHGNAGDGRRFGLGLALVREVVDSHGGRVGATGEPGRGAAFTVRLPSASVEAAVAR</sequence>
<evidence type="ECO:0000256" key="2">
    <source>
        <dbReference type="ARBA" id="ARBA00004236"/>
    </source>
</evidence>
<dbReference type="RefSeq" id="WP_285621721.1">
    <property type="nucleotide sequence ID" value="NZ_BSTJ01000003.1"/>
</dbReference>
<keyword evidence="7" id="KW-0812">Transmembrane</keyword>
<gene>
    <name evidence="9" type="ORF">Airi01_034030</name>
</gene>
<proteinExistence type="predicted"/>
<feature type="transmembrane region" description="Helical" evidence="7">
    <location>
        <begin position="20"/>
        <end position="42"/>
    </location>
</feature>
<dbReference type="InterPro" id="IPR004358">
    <property type="entry name" value="Sig_transdc_His_kin-like_C"/>
</dbReference>
<keyword evidence="6" id="KW-0902">Two-component regulatory system</keyword>
<dbReference type="PRINTS" id="PR00344">
    <property type="entry name" value="BCTRLSENSOR"/>
</dbReference>
<dbReference type="Pfam" id="PF02518">
    <property type="entry name" value="HATPase_c"/>
    <property type="match status" value="1"/>
</dbReference>
<evidence type="ECO:0000256" key="6">
    <source>
        <dbReference type="ARBA" id="ARBA00023012"/>
    </source>
</evidence>
<keyword evidence="5 9" id="KW-0808">Transferase</keyword>
<comment type="caution">
    <text evidence="9">The sequence shown here is derived from an EMBL/GenBank/DDBJ whole genome shotgun (WGS) entry which is preliminary data.</text>
</comment>
<evidence type="ECO:0000256" key="4">
    <source>
        <dbReference type="ARBA" id="ARBA00022553"/>
    </source>
</evidence>
<dbReference type="InterPro" id="IPR003661">
    <property type="entry name" value="HisK_dim/P_dom"/>
</dbReference>
<dbReference type="GO" id="GO:0000155">
    <property type="term" value="F:phosphorelay sensor kinase activity"/>
    <property type="evidence" value="ECO:0007669"/>
    <property type="project" value="InterPro"/>
</dbReference>
<dbReference type="Proteomes" id="UP001165135">
    <property type="component" value="Unassembled WGS sequence"/>
</dbReference>
<dbReference type="SMART" id="SM00388">
    <property type="entry name" value="HisKA"/>
    <property type="match status" value="1"/>
</dbReference>
<dbReference type="EC" id="2.7.13.3" evidence="3"/>
<keyword evidence="4" id="KW-0597">Phosphoprotein</keyword>
<dbReference type="CDD" id="cd00082">
    <property type="entry name" value="HisKA"/>
    <property type="match status" value="1"/>
</dbReference>
<name>A0A9W6RFG9_9ACTN</name>
<reference evidence="9" key="1">
    <citation type="submission" date="2023-03" db="EMBL/GenBank/DDBJ databases">
        <title>Actinoallomurus iriomotensis NBRC 103681.</title>
        <authorList>
            <person name="Ichikawa N."/>
            <person name="Sato H."/>
            <person name="Tonouchi N."/>
        </authorList>
    </citation>
    <scope>NUCLEOTIDE SEQUENCE</scope>
    <source>
        <strain evidence="9">NBRC 103681</strain>
    </source>
</reference>
<dbReference type="InterPro" id="IPR005467">
    <property type="entry name" value="His_kinase_dom"/>
</dbReference>
<dbReference type="InterPro" id="IPR003594">
    <property type="entry name" value="HATPase_dom"/>
</dbReference>
<dbReference type="EMBL" id="BSTJ01000003">
    <property type="protein sequence ID" value="GLY75136.1"/>
    <property type="molecule type" value="Genomic_DNA"/>
</dbReference>
<dbReference type="PANTHER" id="PTHR43547:SF2">
    <property type="entry name" value="HYBRID SIGNAL TRANSDUCTION HISTIDINE KINASE C"/>
    <property type="match status" value="1"/>
</dbReference>
<dbReference type="InterPro" id="IPR036097">
    <property type="entry name" value="HisK_dim/P_sf"/>
</dbReference>
<evidence type="ECO:0000256" key="5">
    <source>
        <dbReference type="ARBA" id="ARBA00022777"/>
    </source>
</evidence>
<protein>
    <recommendedName>
        <fullName evidence="3">histidine kinase</fullName>
        <ecNumber evidence="3">2.7.13.3</ecNumber>
    </recommendedName>
</protein>
<comment type="subcellular location">
    <subcellularLocation>
        <location evidence="2">Cell membrane</location>
    </subcellularLocation>
</comment>
<feature type="transmembrane region" description="Helical" evidence="7">
    <location>
        <begin position="145"/>
        <end position="168"/>
    </location>
</feature>
<keyword evidence="7" id="KW-1133">Transmembrane helix</keyword>
<evidence type="ECO:0000313" key="10">
    <source>
        <dbReference type="Proteomes" id="UP001165135"/>
    </source>
</evidence>
<evidence type="ECO:0000256" key="3">
    <source>
        <dbReference type="ARBA" id="ARBA00012438"/>
    </source>
</evidence>
<dbReference type="CDD" id="cd00075">
    <property type="entry name" value="HATPase"/>
    <property type="match status" value="1"/>
</dbReference>
<evidence type="ECO:0000259" key="8">
    <source>
        <dbReference type="PROSITE" id="PS50109"/>
    </source>
</evidence>
<comment type="catalytic activity">
    <reaction evidence="1">
        <text>ATP + protein L-histidine = ADP + protein N-phospho-L-histidine.</text>
        <dbReference type="EC" id="2.7.13.3"/>
    </reaction>
</comment>
<dbReference type="PANTHER" id="PTHR43547">
    <property type="entry name" value="TWO-COMPONENT HISTIDINE KINASE"/>
    <property type="match status" value="1"/>
</dbReference>
<keyword evidence="5 9" id="KW-0418">Kinase</keyword>
<dbReference type="InterPro" id="IPR036890">
    <property type="entry name" value="HATPase_C_sf"/>
</dbReference>
<evidence type="ECO:0000256" key="1">
    <source>
        <dbReference type="ARBA" id="ARBA00000085"/>
    </source>
</evidence>
<feature type="domain" description="Histidine kinase" evidence="8">
    <location>
        <begin position="188"/>
        <end position="401"/>
    </location>
</feature>
<dbReference type="SMART" id="SM00387">
    <property type="entry name" value="HATPase_c"/>
    <property type="match status" value="1"/>
</dbReference>
<dbReference type="SUPFAM" id="SSF55874">
    <property type="entry name" value="ATPase domain of HSP90 chaperone/DNA topoisomerase II/histidine kinase"/>
    <property type="match status" value="1"/>
</dbReference>
<evidence type="ECO:0000313" key="9">
    <source>
        <dbReference type="EMBL" id="GLY75136.1"/>
    </source>
</evidence>
<organism evidence="9 10">
    <name type="scientific">Actinoallomurus iriomotensis</name>
    <dbReference type="NCBI Taxonomy" id="478107"/>
    <lineage>
        <taxon>Bacteria</taxon>
        <taxon>Bacillati</taxon>
        <taxon>Actinomycetota</taxon>
        <taxon>Actinomycetes</taxon>
        <taxon>Streptosporangiales</taxon>
        <taxon>Thermomonosporaceae</taxon>
        <taxon>Actinoallomurus</taxon>
    </lineage>
</organism>
<dbReference type="Pfam" id="PF00512">
    <property type="entry name" value="HisKA"/>
    <property type="match status" value="1"/>
</dbReference>